<evidence type="ECO:0000256" key="3">
    <source>
        <dbReference type="ARBA" id="ARBA00022691"/>
    </source>
</evidence>
<evidence type="ECO:0000259" key="7">
    <source>
        <dbReference type="Pfam" id="PF17827"/>
    </source>
</evidence>
<name>A0A364NR61_9GAMM</name>
<evidence type="ECO:0000256" key="5">
    <source>
        <dbReference type="HAMAP-Rule" id="MF_02126"/>
    </source>
</evidence>
<evidence type="ECO:0000313" key="8">
    <source>
        <dbReference type="EMBL" id="RAU19571.1"/>
    </source>
</evidence>
<dbReference type="Gene3D" id="3.40.50.150">
    <property type="entry name" value="Vaccinia Virus protein VP39"/>
    <property type="match status" value="1"/>
</dbReference>
<comment type="caution">
    <text evidence="8">The sequence shown here is derived from an EMBL/GenBank/DDBJ whole genome shotgun (WGS) entry which is preliminary data.</text>
</comment>
<dbReference type="PANTHER" id="PTHR18895:SF74">
    <property type="entry name" value="MTRF1L RELEASE FACTOR GLUTAMINE METHYLTRANSFERASE"/>
    <property type="match status" value="1"/>
</dbReference>
<keyword evidence="9" id="KW-1185">Reference proteome</keyword>
<feature type="binding site" evidence="5">
    <location>
        <begin position="181"/>
        <end position="184"/>
    </location>
    <ligand>
        <name>substrate</name>
    </ligand>
</feature>
<dbReference type="NCBIfam" id="TIGR03534">
    <property type="entry name" value="RF_mod_PrmC"/>
    <property type="match status" value="1"/>
</dbReference>
<feature type="domain" description="Methyltransferase small" evidence="6">
    <location>
        <begin position="102"/>
        <end position="189"/>
    </location>
</feature>
<dbReference type="PANTHER" id="PTHR18895">
    <property type="entry name" value="HEMK METHYLTRANSFERASE"/>
    <property type="match status" value="1"/>
</dbReference>
<dbReference type="PROSITE" id="PS00092">
    <property type="entry name" value="N6_MTASE"/>
    <property type="match status" value="1"/>
</dbReference>
<comment type="similarity">
    <text evidence="5">Belongs to the protein N5-glutamine methyltransferase family. PrmC subfamily.</text>
</comment>
<dbReference type="SUPFAM" id="SSF53335">
    <property type="entry name" value="S-adenosyl-L-methionine-dependent methyltransferases"/>
    <property type="match status" value="1"/>
</dbReference>
<dbReference type="NCBIfam" id="TIGR00536">
    <property type="entry name" value="hemK_fam"/>
    <property type="match status" value="1"/>
</dbReference>
<feature type="binding site" evidence="5">
    <location>
        <position position="167"/>
    </location>
    <ligand>
        <name>S-adenosyl-L-methionine</name>
        <dbReference type="ChEBI" id="CHEBI:59789"/>
    </ligand>
</feature>
<evidence type="ECO:0000256" key="2">
    <source>
        <dbReference type="ARBA" id="ARBA00022679"/>
    </source>
</evidence>
<keyword evidence="3 5" id="KW-0949">S-adenosyl-L-methionine</keyword>
<evidence type="ECO:0000256" key="1">
    <source>
        <dbReference type="ARBA" id="ARBA00022603"/>
    </source>
</evidence>
<dbReference type="GO" id="GO:0032259">
    <property type="term" value="P:methylation"/>
    <property type="evidence" value="ECO:0007669"/>
    <property type="project" value="UniProtKB-KW"/>
</dbReference>
<feature type="domain" description="Release factor glutamine methyltransferase N-terminal" evidence="7">
    <location>
        <begin position="10"/>
        <end position="72"/>
    </location>
</feature>
<dbReference type="GO" id="GO:0003676">
    <property type="term" value="F:nucleic acid binding"/>
    <property type="evidence" value="ECO:0007669"/>
    <property type="project" value="InterPro"/>
</dbReference>
<dbReference type="Pfam" id="PF17827">
    <property type="entry name" value="PrmC_N"/>
    <property type="match status" value="1"/>
</dbReference>
<evidence type="ECO:0000259" key="6">
    <source>
        <dbReference type="Pfam" id="PF05175"/>
    </source>
</evidence>
<feature type="binding site" evidence="5">
    <location>
        <position position="139"/>
    </location>
    <ligand>
        <name>S-adenosyl-L-methionine</name>
        <dbReference type="ChEBI" id="CHEBI:59789"/>
    </ligand>
</feature>
<gene>
    <name evidence="5 8" type="primary">prmC</name>
    <name evidence="8" type="ORF">DN062_00340</name>
</gene>
<evidence type="ECO:0000313" key="9">
    <source>
        <dbReference type="Proteomes" id="UP000250744"/>
    </source>
</evidence>
<feature type="binding site" evidence="5">
    <location>
        <begin position="116"/>
        <end position="120"/>
    </location>
    <ligand>
        <name>S-adenosyl-L-methionine</name>
        <dbReference type="ChEBI" id="CHEBI:59789"/>
    </ligand>
</feature>
<comment type="function">
    <text evidence="5">Methylates the class 1 translation termination release factors RF1/PrfA and RF2/PrfB on the glutamine residue of the universally conserved GGQ motif.</text>
</comment>
<dbReference type="Gene3D" id="1.10.8.10">
    <property type="entry name" value="DNA helicase RuvA subunit, C-terminal domain"/>
    <property type="match status" value="1"/>
</dbReference>
<dbReference type="OrthoDB" id="9800643at2"/>
<organism evidence="8 9">
    <name type="scientific">Nitrincola tibetensis</name>
    <dbReference type="NCBI Taxonomy" id="2219697"/>
    <lineage>
        <taxon>Bacteria</taxon>
        <taxon>Pseudomonadati</taxon>
        <taxon>Pseudomonadota</taxon>
        <taxon>Gammaproteobacteria</taxon>
        <taxon>Oceanospirillales</taxon>
        <taxon>Oceanospirillaceae</taxon>
        <taxon>Nitrincola</taxon>
    </lineage>
</organism>
<sequence length="275" mass="30829">MRVKDALACAQSLTDSDSPRADIETLLMWVLNKPRSYLYTWPDADLSSAQAEQFGELIEKRRQGEPVAHLVGFRDFWTLRLAVSNATLIPRPETEMLVEWALEHLPSTAQSVADLGTGTGAIALALASERPNWQIIASDRIPDAIELARRNALMLNLPQVDFRLGSWLEPLQETFHLILSNPPYIDPQDPHLDKGDVRFEPRSALVADEKGLADIRWIITQAPPYLVSGGWLVFEHGFDQAAEVRAIFEAQGYQDVFTRQDLSGHDRITGARTPH</sequence>
<dbReference type="RefSeq" id="WP_112156566.1">
    <property type="nucleotide sequence ID" value="NZ_QKRX01000001.1"/>
</dbReference>
<dbReference type="FunFam" id="3.40.50.150:FF:000053">
    <property type="entry name" value="Release factor glutamine methyltransferase"/>
    <property type="match status" value="1"/>
</dbReference>
<comment type="catalytic activity">
    <reaction evidence="4 5">
        <text>L-glutaminyl-[peptide chain release factor] + S-adenosyl-L-methionine = N(5)-methyl-L-glutaminyl-[peptide chain release factor] + S-adenosyl-L-homocysteine + H(+)</text>
        <dbReference type="Rhea" id="RHEA:42896"/>
        <dbReference type="Rhea" id="RHEA-COMP:10271"/>
        <dbReference type="Rhea" id="RHEA-COMP:10272"/>
        <dbReference type="ChEBI" id="CHEBI:15378"/>
        <dbReference type="ChEBI" id="CHEBI:30011"/>
        <dbReference type="ChEBI" id="CHEBI:57856"/>
        <dbReference type="ChEBI" id="CHEBI:59789"/>
        <dbReference type="ChEBI" id="CHEBI:61891"/>
        <dbReference type="EC" id="2.1.1.297"/>
    </reaction>
</comment>
<dbReference type="AlphaFoldDB" id="A0A364NR61"/>
<protein>
    <recommendedName>
        <fullName evidence="5">Release factor glutamine methyltransferase</fullName>
        <shortName evidence="5">RF MTase</shortName>
        <ecNumber evidence="5">2.1.1.297</ecNumber>
    </recommendedName>
    <alternativeName>
        <fullName evidence="5">N5-glutamine methyltransferase PrmC</fullName>
    </alternativeName>
    <alternativeName>
        <fullName evidence="5">Protein-(glutamine-N5) MTase PrmC</fullName>
    </alternativeName>
    <alternativeName>
        <fullName evidence="5">Protein-glutamine N-methyltransferase PrmC</fullName>
    </alternativeName>
</protein>
<dbReference type="HAMAP" id="MF_02126">
    <property type="entry name" value="RF_methyltr_PrmC"/>
    <property type="match status" value="1"/>
</dbReference>
<dbReference type="EC" id="2.1.1.297" evidence="5"/>
<dbReference type="InterPro" id="IPR029063">
    <property type="entry name" value="SAM-dependent_MTases_sf"/>
</dbReference>
<keyword evidence="1 5" id="KW-0489">Methyltransferase</keyword>
<proteinExistence type="inferred from homology"/>
<accession>A0A364NR61</accession>
<dbReference type="InterPro" id="IPR050320">
    <property type="entry name" value="N5-glutamine_MTase"/>
</dbReference>
<keyword evidence="2 5" id="KW-0808">Transferase</keyword>
<dbReference type="GO" id="GO:0102559">
    <property type="term" value="F:peptide chain release factor N(5)-glutamine methyltransferase activity"/>
    <property type="evidence" value="ECO:0007669"/>
    <property type="project" value="UniProtKB-EC"/>
</dbReference>
<dbReference type="Pfam" id="PF05175">
    <property type="entry name" value="MTS"/>
    <property type="match status" value="1"/>
</dbReference>
<dbReference type="InterPro" id="IPR040758">
    <property type="entry name" value="PrmC_N"/>
</dbReference>
<feature type="binding site" evidence="5">
    <location>
        <position position="181"/>
    </location>
    <ligand>
        <name>S-adenosyl-L-methionine</name>
        <dbReference type="ChEBI" id="CHEBI:59789"/>
    </ligand>
</feature>
<dbReference type="Proteomes" id="UP000250744">
    <property type="component" value="Unassembled WGS sequence"/>
</dbReference>
<dbReference type="CDD" id="cd02440">
    <property type="entry name" value="AdoMet_MTases"/>
    <property type="match status" value="1"/>
</dbReference>
<evidence type="ECO:0000256" key="4">
    <source>
        <dbReference type="ARBA" id="ARBA00048391"/>
    </source>
</evidence>
<dbReference type="InterPro" id="IPR007848">
    <property type="entry name" value="Small_mtfrase_dom"/>
</dbReference>
<dbReference type="InterPro" id="IPR002052">
    <property type="entry name" value="DNA_methylase_N6_adenine_CS"/>
</dbReference>
<reference evidence="8 9" key="1">
    <citation type="submission" date="2018-06" db="EMBL/GenBank/DDBJ databases">
        <title>Nitrincola tibetense sp. nov., isolated from Lake XuguoCo on Tibetan Plateau.</title>
        <authorList>
            <person name="Xing P."/>
        </authorList>
    </citation>
    <scope>NUCLEOTIDE SEQUENCE [LARGE SCALE GENOMIC DNA]</scope>
    <source>
        <strain evidence="9">xg18</strain>
    </source>
</reference>
<dbReference type="EMBL" id="QKRX01000001">
    <property type="protein sequence ID" value="RAU19571.1"/>
    <property type="molecule type" value="Genomic_DNA"/>
</dbReference>
<dbReference type="InterPro" id="IPR019874">
    <property type="entry name" value="RF_methyltr_PrmC"/>
</dbReference>
<dbReference type="InterPro" id="IPR004556">
    <property type="entry name" value="HemK-like"/>
</dbReference>